<dbReference type="EMBL" id="JAOSKY010000002">
    <property type="protein sequence ID" value="MCU7247280.1"/>
    <property type="molecule type" value="Genomic_DNA"/>
</dbReference>
<comment type="caution">
    <text evidence="2">The sequence shown here is derived from an EMBL/GenBank/DDBJ whole genome shotgun (WGS) entry which is preliminary data.</text>
</comment>
<proteinExistence type="predicted"/>
<evidence type="ECO:0000256" key="1">
    <source>
        <dbReference type="SAM" id="SignalP"/>
    </source>
</evidence>
<dbReference type="RefSeq" id="WP_301621257.1">
    <property type="nucleotide sequence ID" value="NZ_JAOSKY010000002.1"/>
</dbReference>
<dbReference type="NCBIfam" id="TIGR03748">
    <property type="entry name" value="conj_PilL"/>
    <property type="match status" value="1"/>
</dbReference>
<dbReference type="InterPro" id="IPR022260">
    <property type="entry name" value="Integr_conj_element_PilL"/>
</dbReference>
<dbReference type="Proteomes" id="UP001139955">
    <property type="component" value="Unassembled WGS sequence"/>
</dbReference>
<organism evidence="2 3">
    <name type="scientific">Pseudomonas koreensis</name>
    <dbReference type="NCBI Taxonomy" id="198620"/>
    <lineage>
        <taxon>Bacteria</taxon>
        <taxon>Pseudomonadati</taxon>
        <taxon>Pseudomonadota</taxon>
        <taxon>Gammaproteobacteria</taxon>
        <taxon>Pseudomonadales</taxon>
        <taxon>Pseudomonadaceae</taxon>
        <taxon>Pseudomonas</taxon>
    </lineage>
</organism>
<keyword evidence="3" id="KW-1185">Reference proteome</keyword>
<feature type="signal peptide" evidence="1">
    <location>
        <begin position="1"/>
        <end position="21"/>
    </location>
</feature>
<reference evidence="2" key="1">
    <citation type="submission" date="2022-09" db="EMBL/GenBank/DDBJ databases">
        <authorList>
            <person name="Cesa-Luna C."/>
            <person name="Girard L."/>
            <person name="Lood C."/>
            <person name="Hofte M."/>
            <person name="De Mot R."/>
        </authorList>
    </citation>
    <scope>NUCLEOTIDE SEQUENCE</scope>
    <source>
        <strain evidence="2">B1M3-32</strain>
    </source>
</reference>
<reference evidence="2" key="2">
    <citation type="journal article" date="2023" name="mSystems">
        <title>Charting the Lipopeptidome of Nonpathogenic Pseudomonas.</title>
        <authorList>
            <person name="Cesa-Luna C."/>
            <person name="Geudens N."/>
            <person name="Girard L."/>
            <person name="De Roo V."/>
            <person name="Maklad H.R."/>
            <person name="Martins J.C."/>
            <person name="Hofte M."/>
            <person name="De Mot R."/>
        </authorList>
    </citation>
    <scope>NUCLEOTIDE SEQUENCE</scope>
    <source>
        <strain evidence="2">B1M3-32</strain>
    </source>
</reference>
<sequence>MRSTYRFLVPLILLSTQLAGCQTAKPSPIAPVIAPVLKPASERYIPVQRQGRYTLVELTPEAAKLDLLLQVIDIDIPSAWVISVEEAMHYVLLRTGFRLCERTSANAALFVLPLPAAHLKLGPIVLREALQMLAGPAWALHANEQGRQVCFVPAQADEPEAAVQLTTEPSETIQ</sequence>
<protein>
    <submittedName>
        <fullName evidence="2">PilL N-terminal domain-containing protein</fullName>
    </submittedName>
</protein>
<gene>
    <name evidence="2" type="ORF">OC940_05650</name>
</gene>
<feature type="chain" id="PRO_5040929315" evidence="1">
    <location>
        <begin position="22"/>
        <end position="174"/>
    </location>
</feature>
<evidence type="ECO:0000313" key="2">
    <source>
        <dbReference type="EMBL" id="MCU7247280.1"/>
    </source>
</evidence>
<accession>A0A9X3BA81</accession>
<evidence type="ECO:0000313" key="3">
    <source>
        <dbReference type="Proteomes" id="UP001139955"/>
    </source>
</evidence>
<name>A0A9X3BA81_9PSED</name>
<dbReference type="AlphaFoldDB" id="A0A9X3BA81"/>
<keyword evidence="1" id="KW-0732">Signal</keyword>